<dbReference type="InterPro" id="IPR003676">
    <property type="entry name" value="SAUR_fam"/>
</dbReference>
<evidence type="ECO:0000256" key="1">
    <source>
        <dbReference type="ARBA" id="ARBA00006974"/>
    </source>
</evidence>
<dbReference type="PANTHER" id="PTHR35296:SF8">
    <property type="entry name" value="SMALL AUXIN-UP RNA-RELATED"/>
    <property type="match status" value="1"/>
</dbReference>
<sequence length="133" mass="14416">MAKFGKLAKLKSAIKRWPSFPKLTRSSSSASVSPSAVAAAGTNTNNDGKDLRPVYVGRSRRRYLVNPDIVDHPVFQELVDRSSGGPDSGPSPDMGVVIACEVVLFEHLLWMLESAESTQLGSMDELVEFYACA</sequence>
<evidence type="ECO:0000313" key="3">
    <source>
        <dbReference type="EMBL" id="KAF7843644.1"/>
    </source>
</evidence>
<evidence type="ECO:0000313" key="4">
    <source>
        <dbReference type="Proteomes" id="UP000634136"/>
    </source>
</evidence>
<dbReference type="PANTHER" id="PTHR35296">
    <property type="entry name" value="EXPRESSED PROTEIN"/>
    <property type="match status" value="1"/>
</dbReference>
<dbReference type="Pfam" id="PF02519">
    <property type="entry name" value="Auxin_inducible"/>
    <property type="match status" value="1"/>
</dbReference>
<evidence type="ECO:0000256" key="2">
    <source>
        <dbReference type="SAM" id="MobiDB-lite"/>
    </source>
</evidence>
<accession>A0A835CIK7</accession>
<protein>
    <submittedName>
        <fullName evidence="3">Auxin-responsive protein SAUR50</fullName>
    </submittedName>
</protein>
<dbReference type="OrthoDB" id="1924524at2759"/>
<feature type="compositionally biased region" description="Low complexity" evidence="2">
    <location>
        <begin position="26"/>
        <end position="40"/>
    </location>
</feature>
<proteinExistence type="inferred from homology"/>
<feature type="region of interest" description="Disordered" evidence="2">
    <location>
        <begin position="22"/>
        <end position="52"/>
    </location>
</feature>
<dbReference type="GO" id="GO:0009733">
    <property type="term" value="P:response to auxin"/>
    <property type="evidence" value="ECO:0007669"/>
    <property type="project" value="InterPro"/>
</dbReference>
<dbReference type="Proteomes" id="UP000634136">
    <property type="component" value="Unassembled WGS sequence"/>
</dbReference>
<reference evidence="3" key="1">
    <citation type="submission" date="2020-09" db="EMBL/GenBank/DDBJ databases">
        <title>Genome-Enabled Discovery of Anthraquinone Biosynthesis in Senna tora.</title>
        <authorList>
            <person name="Kang S.-H."/>
            <person name="Pandey R.P."/>
            <person name="Lee C.-M."/>
            <person name="Sim J.-S."/>
            <person name="Jeong J.-T."/>
            <person name="Choi B.-S."/>
            <person name="Jung M."/>
            <person name="Ginzburg D."/>
            <person name="Zhao K."/>
            <person name="Won S.Y."/>
            <person name="Oh T.-J."/>
            <person name="Yu Y."/>
            <person name="Kim N.-H."/>
            <person name="Lee O.R."/>
            <person name="Lee T.-H."/>
            <person name="Bashyal P."/>
            <person name="Kim T.-S."/>
            <person name="Lee W.-H."/>
            <person name="Kawkins C."/>
            <person name="Kim C.-K."/>
            <person name="Kim J.S."/>
            <person name="Ahn B.O."/>
            <person name="Rhee S.Y."/>
            <person name="Sohng J.K."/>
        </authorList>
    </citation>
    <scope>NUCLEOTIDE SEQUENCE</scope>
    <source>
        <tissue evidence="3">Leaf</tissue>
    </source>
</reference>
<gene>
    <name evidence="3" type="ORF">G2W53_000549</name>
</gene>
<name>A0A835CIK7_9FABA</name>
<comment type="caution">
    <text evidence="3">The sequence shown here is derived from an EMBL/GenBank/DDBJ whole genome shotgun (WGS) entry which is preliminary data.</text>
</comment>
<dbReference type="EMBL" id="JAAIUW010000001">
    <property type="protein sequence ID" value="KAF7843644.1"/>
    <property type="molecule type" value="Genomic_DNA"/>
</dbReference>
<comment type="similarity">
    <text evidence="1">Belongs to the ARG7 family.</text>
</comment>
<dbReference type="AlphaFoldDB" id="A0A835CIK7"/>
<organism evidence="3 4">
    <name type="scientific">Senna tora</name>
    <dbReference type="NCBI Taxonomy" id="362788"/>
    <lineage>
        <taxon>Eukaryota</taxon>
        <taxon>Viridiplantae</taxon>
        <taxon>Streptophyta</taxon>
        <taxon>Embryophyta</taxon>
        <taxon>Tracheophyta</taxon>
        <taxon>Spermatophyta</taxon>
        <taxon>Magnoliopsida</taxon>
        <taxon>eudicotyledons</taxon>
        <taxon>Gunneridae</taxon>
        <taxon>Pentapetalae</taxon>
        <taxon>rosids</taxon>
        <taxon>fabids</taxon>
        <taxon>Fabales</taxon>
        <taxon>Fabaceae</taxon>
        <taxon>Caesalpinioideae</taxon>
        <taxon>Cassia clade</taxon>
        <taxon>Senna</taxon>
    </lineage>
</organism>
<keyword evidence="4" id="KW-1185">Reference proteome</keyword>